<sequence length="220" mass="25076">MTIAERSFTTTERPQARGKWRSFMLREIVCHQDDPVTDIYRIETGAVMLYQILRDGRRQIVDVLYPGDYFGFGDGTIQDCFAETLMACDVIAWRRDDAFSTVEWCHAFTAAMQRKLGAMHDHVTLLGKKTALERVASFLMRFVPECSGRLCNGAPPADYGRVMHDVYMSRREIADYLGLTLETVSRAISQLKREGMIEAPRPTQIAIKEICRMCKVAALH</sequence>
<evidence type="ECO:0000313" key="7">
    <source>
        <dbReference type="Proteomes" id="UP000268192"/>
    </source>
</evidence>
<feature type="domain" description="HTH crp-type" evidence="5">
    <location>
        <begin position="129"/>
        <end position="211"/>
    </location>
</feature>
<evidence type="ECO:0000259" key="5">
    <source>
        <dbReference type="PROSITE" id="PS51063"/>
    </source>
</evidence>
<dbReference type="PANTHER" id="PTHR24567:SF75">
    <property type="entry name" value="FUMARATE AND NITRATE REDUCTION REGULATORY PROTEIN"/>
    <property type="match status" value="1"/>
</dbReference>
<keyword evidence="3" id="KW-0804">Transcription</keyword>
<dbReference type="EMBL" id="CP032509">
    <property type="protein sequence ID" value="AZN72858.1"/>
    <property type="molecule type" value="Genomic_DNA"/>
</dbReference>
<evidence type="ECO:0000313" key="6">
    <source>
        <dbReference type="EMBL" id="AZN72858.1"/>
    </source>
</evidence>
<dbReference type="InterPro" id="IPR000595">
    <property type="entry name" value="cNMP-bd_dom"/>
</dbReference>
<dbReference type="InterPro" id="IPR018335">
    <property type="entry name" value="Tscrpt_reg_HTH_Crp-type_CS"/>
</dbReference>
<accession>A0A3Q8XSN3</accession>
<dbReference type="GO" id="GO:0003700">
    <property type="term" value="F:DNA-binding transcription factor activity"/>
    <property type="evidence" value="ECO:0007669"/>
    <property type="project" value="InterPro"/>
</dbReference>
<dbReference type="SUPFAM" id="SSF51206">
    <property type="entry name" value="cAMP-binding domain-like"/>
    <property type="match status" value="1"/>
</dbReference>
<dbReference type="RefSeq" id="WP_126011195.1">
    <property type="nucleotide sequence ID" value="NZ_CP032509.1"/>
</dbReference>
<keyword evidence="2" id="KW-0238">DNA-binding</keyword>
<evidence type="ECO:0000256" key="3">
    <source>
        <dbReference type="ARBA" id="ARBA00023163"/>
    </source>
</evidence>
<evidence type="ECO:0000259" key="4">
    <source>
        <dbReference type="PROSITE" id="PS50042"/>
    </source>
</evidence>
<name>A0A3Q8XSN3_9HYPH</name>
<dbReference type="AlphaFoldDB" id="A0A3Q8XSN3"/>
<reference evidence="6 7" key="1">
    <citation type="submission" date="2018-09" db="EMBL/GenBank/DDBJ databases">
        <title>Marinorhizobium profundi gen. nov., sp. nov., isolated from a deep-sea sediment sample from the New Britain Trench and proposal of Marinorhizobiaceae fam. nov. in the order Rhizobiales of the class Alphaproteobacteria.</title>
        <authorList>
            <person name="Cao J."/>
        </authorList>
    </citation>
    <scope>NUCLEOTIDE SEQUENCE [LARGE SCALE GENOMIC DNA]</scope>
    <source>
        <strain evidence="6 7">WS11</strain>
    </source>
</reference>
<dbReference type="CDD" id="cd00038">
    <property type="entry name" value="CAP_ED"/>
    <property type="match status" value="1"/>
</dbReference>
<dbReference type="Pfam" id="PF13545">
    <property type="entry name" value="HTH_Crp_2"/>
    <property type="match status" value="1"/>
</dbReference>
<dbReference type="PROSITE" id="PS00042">
    <property type="entry name" value="HTH_CRP_1"/>
    <property type="match status" value="1"/>
</dbReference>
<dbReference type="Proteomes" id="UP000268192">
    <property type="component" value="Chromosome"/>
</dbReference>
<dbReference type="InterPro" id="IPR050397">
    <property type="entry name" value="Env_Response_Regulators"/>
</dbReference>
<dbReference type="InterPro" id="IPR036390">
    <property type="entry name" value="WH_DNA-bd_sf"/>
</dbReference>
<dbReference type="InterPro" id="IPR012318">
    <property type="entry name" value="HTH_CRP"/>
</dbReference>
<dbReference type="KEGG" id="abaw:D5400_17635"/>
<dbReference type="CDD" id="cd00092">
    <property type="entry name" value="HTH_CRP"/>
    <property type="match status" value="1"/>
</dbReference>
<evidence type="ECO:0000256" key="2">
    <source>
        <dbReference type="ARBA" id="ARBA00023125"/>
    </source>
</evidence>
<dbReference type="PANTHER" id="PTHR24567">
    <property type="entry name" value="CRP FAMILY TRANSCRIPTIONAL REGULATORY PROTEIN"/>
    <property type="match status" value="1"/>
</dbReference>
<dbReference type="SUPFAM" id="SSF46785">
    <property type="entry name" value="Winged helix' DNA-binding domain"/>
    <property type="match status" value="1"/>
</dbReference>
<dbReference type="InterPro" id="IPR018490">
    <property type="entry name" value="cNMP-bd_dom_sf"/>
</dbReference>
<dbReference type="OrthoDB" id="667966at2"/>
<dbReference type="GO" id="GO:0005829">
    <property type="term" value="C:cytosol"/>
    <property type="evidence" value="ECO:0007669"/>
    <property type="project" value="TreeGrafter"/>
</dbReference>
<dbReference type="PROSITE" id="PS51063">
    <property type="entry name" value="HTH_CRP_2"/>
    <property type="match status" value="1"/>
</dbReference>
<feature type="domain" description="Cyclic nucleotide-binding" evidence="4">
    <location>
        <begin position="27"/>
        <end position="71"/>
    </location>
</feature>
<dbReference type="Gene3D" id="2.60.120.10">
    <property type="entry name" value="Jelly Rolls"/>
    <property type="match status" value="1"/>
</dbReference>
<gene>
    <name evidence="6" type="ORF">D5400_17635</name>
</gene>
<keyword evidence="7" id="KW-1185">Reference proteome</keyword>
<dbReference type="Gene3D" id="1.10.10.10">
    <property type="entry name" value="Winged helix-like DNA-binding domain superfamily/Winged helix DNA-binding domain"/>
    <property type="match status" value="1"/>
</dbReference>
<dbReference type="PRINTS" id="PR00034">
    <property type="entry name" value="HTHCRP"/>
</dbReference>
<keyword evidence="1" id="KW-0805">Transcription regulation</keyword>
<proteinExistence type="predicted"/>
<evidence type="ECO:0000256" key="1">
    <source>
        <dbReference type="ARBA" id="ARBA00023015"/>
    </source>
</evidence>
<dbReference type="InterPro" id="IPR036388">
    <property type="entry name" value="WH-like_DNA-bd_sf"/>
</dbReference>
<dbReference type="InterPro" id="IPR014710">
    <property type="entry name" value="RmlC-like_jellyroll"/>
</dbReference>
<dbReference type="SMART" id="SM00419">
    <property type="entry name" value="HTH_CRP"/>
    <property type="match status" value="1"/>
</dbReference>
<dbReference type="GO" id="GO:0003677">
    <property type="term" value="F:DNA binding"/>
    <property type="evidence" value="ECO:0007669"/>
    <property type="project" value="UniProtKB-KW"/>
</dbReference>
<protein>
    <submittedName>
        <fullName evidence="6">Winged helix-turn-helix transcriptional regulator</fullName>
    </submittedName>
</protein>
<organism evidence="6 7">
    <name type="scientific">Georhizobium profundi</name>
    <dbReference type="NCBI Taxonomy" id="2341112"/>
    <lineage>
        <taxon>Bacteria</taxon>
        <taxon>Pseudomonadati</taxon>
        <taxon>Pseudomonadota</taxon>
        <taxon>Alphaproteobacteria</taxon>
        <taxon>Hyphomicrobiales</taxon>
        <taxon>Rhizobiaceae</taxon>
        <taxon>Georhizobium</taxon>
    </lineage>
</organism>
<dbReference type="PROSITE" id="PS50042">
    <property type="entry name" value="CNMP_BINDING_3"/>
    <property type="match status" value="1"/>
</dbReference>
<dbReference type="Pfam" id="PF00027">
    <property type="entry name" value="cNMP_binding"/>
    <property type="match status" value="1"/>
</dbReference>